<reference evidence="2" key="1">
    <citation type="submission" date="2020-03" db="EMBL/GenBank/DDBJ databases">
        <authorList>
            <person name="Weist P."/>
        </authorList>
    </citation>
    <scope>NUCLEOTIDE SEQUENCE</scope>
</reference>
<dbReference type="AlphaFoldDB" id="A0A9N7Z733"/>
<name>A0A9N7Z733_PLEPL</name>
<keyword evidence="3" id="KW-1185">Reference proteome</keyword>
<proteinExistence type="predicted"/>
<sequence length="177" mass="18385">MEPLLNVLQSSVVSARDTGSDGIQESWGGTGDCAEGRGGQLDQITTCPYPLFVSSANRPRGRISAVSQVPALALWEGRALVNGGVGGEERRGRGFVGCDCLIPGGLSFHSSSHLIPHQAGVVRAAASPSSGTRLASPSPRASRTANARPAGRHTEGRQCLKSRPSSKMSLACLLQSH</sequence>
<evidence type="ECO:0000313" key="3">
    <source>
        <dbReference type="Proteomes" id="UP001153269"/>
    </source>
</evidence>
<gene>
    <name evidence="2" type="ORF">PLEPLA_LOCUS40586</name>
</gene>
<protein>
    <submittedName>
        <fullName evidence="2">Uncharacterized protein</fullName>
    </submittedName>
</protein>
<evidence type="ECO:0000313" key="2">
    <source>
        <dbReference type="EMBL" id="CAB1452836.1"/>
    </source>
</evidence>
<comment type="caution">
    <text evidence="2">The sequence shown here is derived from an EMBL/GenBank/DDBJ whole genome shotgun (WGS) entry which is preliminary data.</text>
</comment>
<feature type="compositionally biased region" description="Polar residues" evidence="1">
    <location>
        <begin position="127"/>
        <end position="145"/>
    </location>
</feature>
<accession>A0A9N7Z733</accession>
<organism evidence="2 3">
    <name type="scientific">Pleuronectes platessa</name>
    <name type="common">European plaice</name>
    <dbReference type="NCBI Taxonomy" id="8262"/>
    <lineage>
        <taxon>Eukaryota</taxon>
        <taxon>Metazoa</taxon>
        <taxon>Chordata</taxon>
        <taxon>Craniata</taxon>
        <taxon>Vertebrata</taxon>
        <taxon>Euteleostomi</taxon>
        <taxon>Actinopterygii</taxon>
        <taxon>Neopterygii</taxon>
        <taxon>Teleostei</taxon>
        <taxon>Neoteleostei</taxon>
        <taxon>Acanthomorphata</taxon>
        <taxon>Carangaria</taxon>
        <taxon>Pleuronectiformes</taxon>
        <taxon>Pleuronectoidei</taxon>
        <taxon>Pleuronectidae</taxon>
        <taxon>Pleuronectes</taxon>
    </lineage>
</organism>
<dbReference type="EMBL" id="CADEAL010004146">
    <property type="protein sequence ID" value="CAB1452836.1"/>
    <property type="molecule type" value="Genomic_DNA"/>
</dbReference>
<dbReference type="Proteomes" id="UP001153269">
    <property type="component" value="Unassembled WGS sequence"/>
</dbReference>
<evidence type="ECO:0000256" key="1">
    <source>
        <dbReference type="SAM" id="MobiDB-lite"/>
    </source>
</evidence>
<feature type="region of interest" description="Disordered" evidence="1">
    <location>
        <begin position="125"/>
        <end position="163"/>
    </location>
</feature>